<dbReference type="OrthoDB" id="1137595at2"/>
<feature type="chain" id="PRO_5016899587" evidence="1">
    <location>
        <begin position="23"/>
        <end position="345"/>
    </location>
</feature>
<keyword evidence="1" id="KW-0732">Signal</keyword>
<dbReference type="Proteomes" id="UP000251889">
    <property type="component" value="Unassembled WGS sequence"/>
</dbReference>
<dbReference type="AlphaFoldDB" id="A0A364Y1E9"/>
<dbReference type="RefSeq" id="WP_112747358.1">
    <property type="nucleotide sequence ID" value="NZ_QMFY01000006.1"/>
</dbReference>
<reference evidence="2 3" key="1">
    <citation type="submission" date="2018-06" db="EMBL/GenBank/DDBJ databases">
        <title>Chryseolinea flavus sp. nov., a member of the phylum Bacteroidetes isolated from soil.</title>
        <authorList>
            <person name="Li Y."/>
            <person name="Wang J."/>
        </authorList>
    </citation>
    <scope>NUCLEOTIDE SEQUENCE [LARGE SCALE GENOMIC DNA]</scope>
    <source>
        <strain evidence="2 3">SDU1-6</strain>
    </source>
</reference>
<feature type="signal peptide" evidence="1">
    <location>
        <begin position="1"/>
        <end position="22"/>
    </location>
</feature>
<organism evidence="2 3">
    <name type="scientific">Pseudochryseolinea flava</name>
    <dbReference type="NCBI Taxonomy" id="2059302"/>
    <lineage>
        <taxon>Bacteria</taxon>
        <taxon>Pseudomonadati</taxon>
        <taxon>Bacteroidota</taxon>
        <taxon>Cytophagia</taxon>
        <taxon>Cytophagales</taxon>
        <taxon>Fulvivirgaceae</taxon>
        <taxon>Pseudochryseolinea</taxon>
    </lineage>
</organism>
<proteinExistence type="predicted"/>
<evidence type="ECO:0000313" key="3">
    <source>
        <dbReference type="Proteomes" id="UP000251889"/>
    </source>
</evidence>
<evidence type="ECO:0000313" key="2">
    <source>
        <dbReference type="EMBL" id="RAW00558.1"/>
    </source>
</evidence>
<protein>
    <submittedName>
        <fullName evidence="2">Uncharacterized protein</fullName>
    </submittedName>
</protein>
<evidence type="ECO:0000256" key="1">
    <source>
        <dbReference type="SAM" id="SignalP"/>
    </source>
</evidence>
<accession>A0A364Y1E9</accession>
<dbReference type="EMBL" id="QMFY01000006">
    <property type="protein sequence ID" value="RAW00558.1"/>
    <property type="molecule type" value="Genomic_DNA"/>
</dbReference>
<comment type="caution">
    <text evidence="2">The sequence shown here is derived from an EMBL/GenBank/DDBJ whole genome shotgun (WGS) entry which is preliminary data.</text>
</comment>
<gene>
    <name evidence="2" type="ORF">DQQ10_13240</name>
</gene>
<sequence>MRTLIVLLSVLCVPASLNVTFAQTPQTAVEYMEYLSSRSNNLADKYMSYMAAVAHSRRAKKMEKRRSELIAEIRKNLGEVTRLKPFQGDATLRDAYKKYWDLELKVFNEDYHKIVDMEEIAEQSYDAMEAYMTAQQQAAKVLQSAHGEVRLVFSDFANRNKITLVDTESKVNSKLDKTGEVTDYFNKIYLIYFKSYKQEAYLLDAINKNDVNGAEQNRLTLIKYAEEGLAKLDTIKPYGHDASLTTSLRRILNFYIKEAQQGIVKQIDFMIKRAEFDKLQKSMETTPANKRTQADIDTYNKAVTKFNATVNATNVASNADNTARKKLLDDHQEAERKFLDTHVPK</sequence>
<name>A0A364Y1E9_9BACT</name>
<keyword evidence="3" id="KW-1185">Reference proteome</keyword>